<keyword evidence="5" id="KW-1185">Reference proteome</keyword>
<name>A0A084QBC8_STAC4</name>
<keyword evidence="2" id="KW-1133">Transmembrane helix</keyword>
<evidence type="ECO:0000256" key="1">
    <source>
        <dbReference type="SAM" id="MobiDB-lite"/>
    </source>
</evidence>
<feature type="chain" id="PRO_5001779265" description="LPXTG-domain-containing protein" evidence="3">
    <location>
        <begin position="21"/>
        <end position="528"/>
    </location>
</feature>
<keyword evidence="2" id="KW-0812">Transmembrane</keyword>
<feature type="region of interest" description="Disordered" evidence="1">
    <location>
        <begin position="267"/>
        <end position="302"/>
    </location>
</feature>
<feature type="transmembrane region" description="Helical" evidence="2">
    <location>
        <begin position="235"/>
        <end position="257"/>
    </location>
</feature>
<feature type="compositionally biased region" description="Polar residues" evidence="1">
    <location>
        <begin position="462"/>
        <end position="474"/>
    </location>
</feature>
<dbReference type="Proteomes" id="UP000028524">
    <property type="component" value="Unassembled WGS sequence"/>
</dbReference>
<feature type="compositionally biased region" description="Polar residues" evidence="1">
    <location>
        <begin position="292"/>
        <end position="301"/>
    </location>
</feature>
<feature type="signal peptide" evidence="3">
    <location>
        <begin position="1"/>
        <end position="20"/>
    </location>
</feature>
<feature type="compositionally biased region" description="Basic and acidic residues" evidence="1">
    <location>
        <begin position="478"/>
        <end position="489"/>
    </location>
</feature>
<protein>
    <recommendedName>
        <fullName evidence="6">LPXTG-domain-containing protein</fullName>
    </recommendedName>
</protein>
<evidence type="ECO:0008006" key="6">
    <source>
        <dbReference type="Google" id="ProtNLM"/>
    </source>
</evidence>
<feature type="region of interest" description="Disordered" evidence="1">
    <location>
        <begin position="391"/>
        <end position="493"/>
    </location>
</feature>
<keyword evidence="2" id="KW-0472">Membrane</keyword>
<organism evidence="4 5">
    <name type="scientific">Stachybotrys chlorohalonatus (strain IBT 40285)</name>
    <dbReference type="NCBI Taxonomy" id="1283841"/>
    <lineage>
        <taxon>Eukaryota</taxon>
        <taxon>Fungi</taxon>
        <taxon>Dikarya</taxon>
        <taxon>Ascomycota</taxon>
        <taxon>Pezizomycotina</taxon>
        <taxon>Sordariomycetes</taxon>
        <taxon>Hypocreomycetidae</taxon>
        <taxon>Hypocreales</taxon>
        <taxon>Stachybotryaceae</taxon>
        <taxon>Stachybotrys</taxon>
    </lineage>
</organism>
<dbReference type="EMBL" id="KL660862">
    <property type="protein sequence ID" value="KFA61263.1"/>
    <property type="molecule type" value="Genomic_DNA"/>
</dbReference>
<evidence type="ECO:0000256" key="2">
    <source>
        <dbReference type="SAM" id="Phobius"/>
    </source>
</evidence>
<dbReference type="InParanoid" id="A0A084QBC8"/>
<dbReference type="OMA" id="GETDAKW"/>
<dbReference type="HOGENOM" id="CLU_031222_3_1_1"/>
<sequence>MAPLYAALLSAVLFTRTGFSIEVTPGSSCATFCLDEGNDNGFNPTASTTNVSDVTCRDLDFTTQEAGIKFQSCLECLQKSDKVNETESDLHWFLYNLRYTLSTCLYSFPSELPDVVDSPCVTEYACGPLRESFAAGELEADDDDTYGYCAVDDGVFSRRQQWCVNCLRASADQAYLANFVVALDAGCQQMPEPGTILSLTGTVFTTESVNATEPAEDILERPEGAGSGTMTIGTIVGIAVGVGLLLLGAIALFIVYWRRQKRLNNAPDTDYYDRTSGTPDPFLPPEGGMTASLRSQSGQSNYKKDAVMTSGDYYDQVEKDLRAGKVNYNFDPRSKSRGLGSALPAHQAYIPQAMSRSTVSGLSALEAQTSRKSKTAPSSYILQTYLSSVEPQSPAALQPPPASHSRESSRAVPDAVPPPPSHPPSQSRVQKSSVPSLILPSFGKLRLPKKYSPPSVVPPEGRTSNESQGQNMSVSHPVLRDEPRFHDRPLGSGPVYAVDASRIEANKDISPDRANVPLRSGQSALYGI</sequence>
<dbReference type="AlphaFoldDB" id="A0A084QBC8"/>
<keyword evidence="3" id="KW-0732">Signal</keyword>
<proteinExistence type="predicted"/>
<evidence type="ECO:0000256" key="3">
    <source>
        <dbReference type="SAM" id="SignalP"/>
    </source>
</evidence>
<evidence type="ECO:0000313" key="4">
    <source>
        <dbReference type="EMBL" id="KFA61263.1"/>
    </source>
</evidence>
<reference evidence="4 5" key="1">
    <citation type="journal article" date="2014" name="BMC Genomics">
        <title>Comparative genome sequencing reveals chemotype-specific gene clusters in the toxigenic black mold Stachybotrys.</title>
        <authorList>
            <person name="Semeiks J."/>
            <person name="Borek D."/>
            <person name="Otwinowski Z."/>
            <person name="Grishin N.V."/>
        </authorList>
    </citation>
    <scope>NUCLEOTIDE SEQUENCE [LARGE SCALE GENOMIC DNA]</scope>
    <source>
        <strain evidence="4 5">IBT 40285</strain>
    </source>
</reference>
<gene>
    <name evidence="4" type="ORF">S40285_05507</name>
</gene>
<evidence type="ECO:0000313" key="5">
    <source>
        <dbReference type="Proteomes" id="UP000028524"/>
    </source>
</evidence>
<dbReference type="OrthoDB" id="5426678at2759"/>
<accession>A0A084QBC8</accession>